<dbReference type="InterPro" id="IPR023577">
    <property type="entry name" value="CYTH_domain"/>
</dbReference>
<reference evidence="3 4" key="1">
    <citation type="journal article" date="2018" name="ACS Chem. Biol.">
        <title>Ketoreductase domain dysfunction expands chemodiversity: malyngamide biosynthesis in the cyanobacterium Okeania hirsuta.</title>
        <authorList>
            <person name="Moss N.A."/>
            <person name="Leao T."/>
            <person name="Rankin M."/>
            <person name="McCullough T.M."/>
            <person name="Qu P."/>
            <person name="Korobeynikov A."/>
            <person name="Smith J.L."/>
            <person name="Gerwick L."/>
            <person name="Gerwick W.H."/>
        </authorList>
    </citation>
    <scope>NUCLEOTIDE SEQUENCE [LARGE SCALE GENOMIC DNA]</scope>
    <source>
        <strain evidence="3 4">PAB10Feb10-1</strain>
    </source>
</reference>
<dbReference type="EMBL" id="RCBY01000074">
    <property type="protein sequence ID" value="RQH42276.1"/>
    <property type="molecule type" value="Genomic_DNA"/>
</dbReference>
<sequence length="160" mass="18238">MAIEIERKFLVKGNGWRNQGVGQVYRQGYMSTEDGITLRARIAGDQGYLTIKGPSVGNSRSEYEYSIPVEDAQEMLNTLCSSPLIEKVRYKVSHGNFIWEVDEFAGDNQGLIVAEVELYNENQEVELPDWIGEEVSHDKRYSNSNLSKNPWKNWSSTINN</sequence>
<dbReference type="Gene3D" id="2.40.320.10">
    <property type="entry name" value="Hypothetical Protein Pfu-838710-001"/>
    <property type="match status" value="1"/>
</dbReference>
<dbReference type="Proteomes" id="UP000269154">
    <property type="component" value="Unassembled WGS sequence"/>
</dbReference>
<feature type="domain" description="CYTH" evidence="2">
    <location>
        <begin position="2"/>
        <end position="148"/>
    </location>
</feature>
<keyword evidence="4" id="KW-1185">Reference proteome</keyword>
<dbReference type="PIRSF" id="PIRSF016487">
    <property type="entry name" value="CYTH_UCP016487"/>
    <property type="match status" value="1"/>
</dbReference>
<dbReference type="SMART" id="SM01118">
    <property type="entry name" value="CYTH"/>
    <property type="match status" value="1"/>
</dbReference>
<dbReference type="RefSeq" id="WP_124143787.1">
    <property type="nucleotide sequence ID" value="NZ_CAWOKI010000366.1"/>
</dbReference>
<dbReference type="InterPro" id="IPR012042">
    <property type="entry name" value="NeuTTM/CthTTM-like"/>
</dbReference>
<dbReference type="InterPro" id="IPR033469">
    <property type="entry name" value="CYTH-like_dom_sf"/>
</dbReference>
<organism evidence="3 4">
    <name type="scientific">Okeania hirsuta</name>
    <dbReference type="NCBI Taxonomy" id="1458930"/>
    <lineage>
        <taxon>Bacteria</taxon>
        <taxon>Bacillati</taxon>
        <taxon>Cyanobacteriota</taxon>
        <taxon>Cyanophyceae</taxon>
        <taxon>Oscillatoriophycideae</taxon>
        <taxon>Oscillatoriales</taxon>
        <taxon>Microcoleaceae</taxon>
        <taxon>Okeania</taxon>
    </lineage>
</organism>
<feature type="active site" description="Proton acceptor" evidence="1">
    <location>
        <position position="29"/>
    </location>
</feature>
<dbReference type="Pfam" id="PF01928">
    <property type="entry name" value="CYTH"/>
    <property type="match status" value="1"/>
</dbReference>
<accession>A0A3N6QZM6</accession>
<evidence type="ECO:0000313" key="4">
    <source>
        <dbReference type="Proteomes" id="UP000269154"/>
    </source>
</evidence>
<dbReference type="OrthoDB" id="9805588at2"/>
<name>A0A3N6QZM6_9CYAN</name>
<dbReference type="PANTHER" id="PTHR40114">
    <property type="entry name" value="SLR0698 PROTEIN"/>
    <property type="match status" value="1"/>
</dbReference>
<dbReference type="CDD" id="cd07891">
    <property type="entry name" value="CYTH-like_CthTTM-like_1"/>
    <property type="match status" value="1"/>
</dbReference>
<dbReference type="AlphaFoldDB" id="A0A3N6QZM6"/>
<dbReference type="PROSITE" id="PS51707">
    <property type="entry name" value="CYTH"/>
    <property type="match status" value="1"/>
</dbReference>
<gene>
    <name evidence="3" type="ORF">D5R40_14660</name>
</gene>
<comment type="caution">
    <text evidence="3">The sequence shown here is derived from an EMBL/GenBank/DDBJ whole genome shotgun (WGS) entry which is preliminary data.</text>
</comment>
<evidence type="ECO:0000259" key="2">
    <source>
        <dbReference type="PROSITE" id="PS51707"/>
    </source>
</evidence>
<evidence type="ECO:0000313" key="3">
    <source>
        <dbReference type="EMBL" id="RQH42276.1"/>
    </source>
</evidence>
<dbReference type="PANTHER" id="PTHR40114:SF1">
    <property type="entry name" value="SLR0698 PROTEIN"/>
    <property type="match status" value="1"/>
</dbReference>
<evidence type="ECO:0000256" key="1">
    <source>
        <dbReference type="PIRSR" id="PIRSR016487-1"/>
    </source>
</evidence>
<protein>
    <submittedName>
        <fullName evidence="3">CYTH domain-containing protein</fullName>
    </submittedName>
</protein>
<proteinExistence type="predicted"/>
<dbReference type="SUPFAM" id="SSF55154">
    <property type="entry name" value="CYTH-like phosphatases"/>
    <property type="match status" value="1"/>
</dbReference>